<dbReference type="AlphaFoldDB" id="A0A9P8Q0M2"/>
<name>A0A9P8Q0M2_9ASCO</name>
<dbReference type="OrthoDB" id="187171at2759"/>
<feature type="transmembrane region" description="Helical" evidence="9">
    <location>
        <begin position="97"/>
        <end position="115"/>
    </location>
</feature>
<feature type="binding site" evidence="7">
    <location>
        <position position="27"/>
    </location>
    <ligand>
        <name>Ca(2+)</name>
        <dbReference type="ChEBI" id="CHEBI:29108"/>
    </ligand>
</feature>
<evidence type="ECO:0000256" key="5">
    <source>
        <dbReference type="ARBA" id="ARBA00022989"/>
    </source>
</evidence>
<evidence type="ECO:0000256" key="8">
    <source>
        <dbReference type="PIRSR" id="PIRSR608901-2"/>
    </source>
</evidence>
<feature type="transmembrane region" description="Helical" evidence="9">
    <location>
        <begin position="122"/>
        <end position="144"/>
    </location>
</feature>
<dbReference type="Pfam" id="PF05875">
    <property type="entry name" value="Ceramidase"/>
    <property type="match status" value="1"/>
</dbReference>
<dbReference type="InterPro" id="IPR008901">
    <property type="entry name" value="ACER"/>
</dbReference>
<dbReference type="Proteomes" id="UP000769528">
    <property type="component" value="Unassembled WGS sequence"/>
</dbReference>
<dbReference type="GO" id="GO:0046872">
    <property type="term" value="F:metal ion binding"/>
    <property type="evidence" value="ECO:0007669"/>
    <property type="project" value="UniProtKB-KW"/>
</dbReference>
<keyword evidence="8" id="KW-0862">Zinc</keyword>
<comment type="subcellular location">
    <subcellularLocation>
        <location evidence="1">Membrane</location>
        <topology evidence="1">Multi-pass membrane protein</topology>
    </subcellularLocation>
</comment>
<dbReference type="PANTHER" id="PTHR46187:SF3">
    <property type="entry name" value="ALKALINE CERAMIDASE 3"/>
    <property type="match status" value="1"/>
</dbReference>
<accession>A0A9P8Q0M2</accession>
<evidence type="ECO:0000256" key="1">
    <source>
        <dbReference type="ARBA" id="ARBA00004141"/>
    </source>
</evidence>
<feature type="binding site" evidence="8">
    <location>
        <position position="233"/>
    </location>
    <ligand>
        <name>Zn(2+)</name>
        <dbReference type="ChEBI" id="CHEBI:29105"/>
        <note>catalytic</note>
    </ligand>
</feature>
<feature type="binding site" evidence="7">
    <location>
        <position position="31"/>
    </location>
    <ligand>
        <name>Ca(2+)</name>
        <dbReference type="ChEBI" id="CHEBI:29108"/>
    </ligand>
</feature>
<feature type="binding site" evidence="7">
    <location>
        <position position="40"/>
    </location>
    <ligand>
        <name>Ca(2+)</name>
        <dbReference type="ChEBI" id="CHEBI:29108"/>
    </ligand>
</feature>
<gene>
    <name evidence="10" type="ORF">WICMUC_000206</name>
</gene>
<keyword evidence="4" id="KW-0378">Hydrolase</keyword>
<evidence type="ECO:0000256" key="4">
    <source>
        <dbReference type="ARBA" id="ARBA00022801"/>
    </source>
</evidence>
<evidence type="ECO:0000313" key="11">
    <source>
        <dbReference type="Proteomes" id="UP000769528"/>
    </source>
</evidence>
<dbReference type="GO" id="GO:0046513">
    <property type="term" value="P:ceramide biosynthetic process"/>
    <property type="evidence" value="ECO:0007669"/>
    <property type="project" value="TreeGrafter"/>
</dbReference>
<evidence type="ECO:0000256" key="2">
    <source>
        <dbReference type="ARBA" id="ARBA00009780"/>
    </source>
</evidence>
<feature type="transmembrane region" description="Helical" evidence="9">
    <location>
        <begin position="230"/>
        <end position="250"/>
    </location>
</feature>
<evidence type="ECO:0000256" key="9">
    <source>
        <dbReference type="SAM" id="Phobius"/>
    </source>
</evidence>
<keyword evidence="7" id="KW-0479">Metal-binding</keyword>
<reference evidence="10" key="1">
    <citation type="journal article" date="2021" name="Open Biol.">
        <title>Shared evolutionary footprints suggest mitochondrial oxidative damage underlies multiple complex I losses in fungi.</title>
        <authorList>
            <person name="Schikora-Tamarit M.A."/>
            <person name="Marcet-Houben M."/>
            <person name="Nosek J."/>
            <person name="Gabaldon T."/>
        </authorList>
    </citation>
    <scope>NUCLEOTIDE SEQUENCE</scope>
    <source>
        <strain evidence="10">CBS6341</strain>
    </source>
</reference>
<keyword evidence="7" id="KW-0106">Calcium</keyword>
<comment type="cofactor">
    <cofactor evidence="8">
        <name>Zn(2+)</name>
        <dbReference type="ChEBI" id="CHEBI:29105"/>
    </cofactor>
</comment>
<comment type="similarity">
    <text evidence="2">Belongs to the alkaline ceramidase family.</text>
</comment>
<organism evidence="10 11">
    <name type="scientific">Wickerhamomyces mucosus</name>
    <dbReference type="NCBI Taxonomy" id="1378264"/>
    <lineage>
        <taxon>Eukaryota</taxon>
        <taxon>Fungi</taxon>
        <taxon>Dikarya</taxon>
        <taxon>Ascomycota</taxon>
        <taxon>Saccharomycotina</taxon>
        <taxon>Saccharomycetes</taxon>
        <taxon>Phaffomycetales</taxon>
        <taxon>Wickerhamomycetaceae</taxon>
        <taxon>Wickerhamomyces</taxon>
    </lineage>
</organism>
<sequence length="285" mass="33523">MSFPFAWPYPQIPHEAHWEDVTSTIDWCEENYVVTSYIAEAINTISNSIFIILALFASYSAWKNKLELRFIGISLGFMLVGIGSWLFHMTLKYEFQLLDELPMIYATCIPIWSVFSEGQSQLISIWIGIFTLFGAYLLTSIYLYFKDPTIHQVTYALLNVFIIIKSLSLTYSQINDLTIRKKLIKLMKLGIIIFLIGYILWNLDVHLCSNWISIRRFIGMPYGFLLELHGWWHILTGLGVYYYIVYLEYLRILLIGKNSKYELKEWFGIFPEIRLIKDEKILKKN</sequence>
<keyword evidence="3 9" id="KW-0812">Transmembrane</keyword>
<proteinExistence type="inferred from homology"/>
<evidence type="ECO:0000256" key="6">
    <source>
        <dbReference type="ARBA" id="ARBA00023136"/>
    </source>
</evidence>
<dbReference type="PANTHER" id="PTHR46187">
    <property type="entry name" value="ALKALINE CERAMIDASE 3"/>
    <property type="match status" value="1"/>
</dbReference>
<keyword evidence="11" id="KW-1185">Reference proteome</keyword>
<evidence type="ECO:0008006" key="12">
    <source>
        <dbReference type="Google" id="ProtNLM"/>
    </source>
</evidence>
<evidence type="ECO:0000313" key="10">
    <source>
        <dbReference type="EMBL" id="KAH3680649.1"/>
    </source>
</evidence>
<comment type="caution">
    <text evidence="10">The sequence shown here is derived from an EMBL/GenBank/DDBJ whole genome shotgun (WGS) entry which is preliminary data.</text>
</comment>
<feature type="binding site" evidence="7">
    <location>
        <position position="29"/>
    </location>
    <ligand>
        <name>Ca(2+)</name>
        <dbReference type="ChEBI" id="CHEBI:29108"/>
    </ligand>
</feature>
<dbReference type="GO" id="GO:0046514">
    <property type="term" value="P:ceramide catabolic process"/>
    <property type="evidence" value="ECO:0007669"/>
    <property type="project" value="TreeGrafter"/>
</dbReference>
<feature type="binding site" evidence="8">
    <location>
        <position position="229"/>
    </location>
    <ligand>
        <name>Zn(2+)</name>
        <dbReference type="ChEBI" id="CHEBI:29105"/>
        <note>catalytic</note>
    </ligand>
</feature>
<feature type="transmembrane region" description="Helical" evidence="9">
    <location>
        <begin position="37"/>
        <end position="58"/>
    </location>
</feature>
<feature type="binding site" evidence="8">
    <location>
        <position position="88"/>
    </location>
    <ligand>
        <name>Zn(2+)</name>
        <dbReference type="ChEBI" id="CHEBI:29105"/>
        <note>catalytic</note>
    </ligand>
</feature>
<feature type="transmembrane region" description="Helical" evidence="9">
    <location>
        <begin position="150"/>
        <end position="171"/>
    </location>
</feature>
<evidence type="ECO:0000256" key="7">
    <source>
        <dbReference type="PIRSR" id="PIRSR608901-1"/>
    </source>
</evidence>
<feature type="transmembrane region" description="Helical" evidence="9">
    <location>
        <begin position="70"/>
        <end position="91"/>
    </location>
</feature>
<dbReference type="EMBL" id="JAEUBF010000076">
    <property type="protein sequence ID" value="KAH3680649.1"/>
    <property type="molecule type" value="Genomic_DNA"/>
</dbReference>
<reference evidence="10" key="2">
    <citation type="submission" date="2021-01" db="EMBL/GenBank/DDBJ databases">
        <authorList>
            <person name="Schikora-Tamarit M.A."/>
        </authorList>
    </citation>
    <scope>NUCLEOTIDE SEQUENCE</scope>
    <source>
        <strain evidence="10">CBS6341</strain>
    </source>
</reference>
<feature type="binding site" evidence="7">
    <location>
        <position position="26"/>
    </location>
    <ligand>
        <name>Ca(2+)</name>
        <dbReference type="ChEBI" id="CHEBI:29108"/>
    </ligand>
</feature>
<keyword evidence="6 9" id="KW-0472">Membrane</keyword>
<evidence type="ECO:0000256" key="3">
    <source>
        <dbReference type="ARBA" id="ARBA00022692"/>
    </source>
</evidence>
<dbReference type="GO" id="GO:0016811">
    <property type="term" value="F:hydrolase activity, acting on carbon-nitrogen (but not peptide) bonds, in linear amides"/>
    <property type="evidence" value="ECO:0007669"/>
    <property type="project" value="InterPro"/>
</dbReference>
<protein>
    <recommendedName>
        <fullName evidence="12">Alkaline ceramidase</fullName>
    </recommendedName>
</protein>
<keyword evidence="5 9" id="KW-1133">Transmembrane helix</keyword>
<dbReference type="GO" id="GO:0005789">
    <property type="term" value="C:endoplasmic reticulum membrane"/>
    <property type="evidence" value="ECO:0007669"/>
    <property type="project" value="TreeGrafter"/>
</dbReference>